<feature type="chain" id="PRO_5040837328" evidence="1">
    <location>
        <begin position="19"/>
        <end position="203"/>
    </location>
</feature>
<name>A0A9W8XZ75_9PLEO</name>
<dbReference type="EMBL" id="JAPEUY010000022">
    <property type="protein sequence ID" value="KAJ4362060.1"/>
    <property type="molecule type" value="Genomic_DNA"/>
</dbReference>
<dbReference type="OrthoDB" id="5076485at2759"/>
<accession>A0A9W8XZ75</accession>
<dbReference type="Proteomes" id="UP001140560">
    <property type="component" value="Unassembled WGS sequence"/>
</dbReference>
<evidence type="ECO:0000313" key="3">
    <source>
        <dbReference type="Proteomes" id="UP001140560"/>
    </source>
</evidence>
<reference evidence="2" key="1">
    <citation type="submission" date="2022-10" db="EMBL/GenBank/DDBJ databases">
        <title>Tapping the CABI collections for fungal endophytes: first genome assemblies for Collariella, Neodidymelliopsis, Ascochyta clinopodiicola, Didymella pomorum, Didymosphaeria variabile, Neocosmospora piperis and Neocucurbitaria cava.</title>
        <authorList>
            <person name="Hill R."/>
        </authorList>
    </citation>
    <scope>NUCLEOTIDE SEQUENCE</scope>
    <source>
        <strain evidence="2">IMI 356814</strain>
    </source>
</reference>
<evidence type="ECO:0000313" key="2">
    <source>
        <dbReference type="EMBL" id="KAJ4362060.1"/>
    </source>
</evidence>
<feature type="signal peptide" evidence="1">
    <location>
        <begin position="1"/>
        <end position="18"/>
    </location>
</feature>
<evidence type="ECO:0000256" key="1">
    <source>
        <dbReference type="SAM" id="SignalP"/>
    </source>
</evidence>
<proteinExistence type="predicted"/>
<keyword evidence="1" id="KW-0732">Signal</keyword>
<organism evidence="2 3">
    <name type="scientific">Neocucurbitaria cava</name>
    <dbReference type="NCBI Taxonomy" id="798079"/>
    <lineage>
        <taxon>Eukaryota</taxon>
        <taxon>Fungi</taxon>
        <taxon>Dikarya</taxon>
        <taxon>Ascomycota</taxon>
        <taxon>Pezizomycotina</taxon>
        <taxon>Dothideomycetes</taxon>
        <taxon>Pleosporomycetidae</taxon>
        <taxon>Pleosporales</taxon>
        <taxon>Pleosporineae</taxon>
        <taxon>Cucurbitariaceae</taxon>
        <taxon>Neocucurbitaria</taxon>
    </lineage>
</organism>
<sequence length="203" mass="23140">MVFFPLCLLSLFIACALADLEYPTYITVPSTVEAGSPFNATINVQWHGLADSSYAYAFRIYLGSSYEDKQFYFYDPECYLIHEQSLCDPTINIYSDYIDLDDTPITVTIPPSVGPAGAHYVLIGRILNTDGSYYGSTWESDVFDLTGANGTWANYQRTGYTMWAYCCADTTHGVSKFAVKYNDTKRRHNKYYEELDPHCCRRR</sequence>
<protein>
    <submittedName>
        <fullName evidence="2">Uncharacterized protein</fullName>
    </submittedName>
</protein>
<gene>
    <name evidence="2" type="ORF">N0V83_011002</name>
</gene>
<comment type="caution">
    <text evidence="2">The sequence shown here is derived from an EMBL/GenBank/DDBJ whole genome shotgun (WGS) entry which is preliminary data.</text>
</comment>
<dbReference type="AlphaFoldDB" id="A0A9W8XZ75"/>
<keyword evidence="3" id="KW-1185">Reference proteome</keyword>